<keyword evidence="5 11" id="KW-0732">Signal</keyword>
<evidence type="ECO:0000256" key="2">
    <source>
        <dbReference type="ARBA" id="ARBA00009634"/>
    </source>
</evidence>
<evidence type="ECO:0000256" key="5">
    <source>
        <dbReference type="ARBA" id="ARBA00022729"/>
    </source>
</evidence>
<keyword evidence="10" id="KW-0325">Glycoprotein</keyword>
<feature type="signal peptide" evidence="11">
    <location>
        <begin position="1"/>
        <end position="19"/>
    </location>
</feature>
<keyword evidence="6" id="KW-0677">Repeat</keyword>
<dbReference type="GO" id="GO:0005886">
    <property type="term" value="C:plasma membrane"/>
    <property type="evidence" value="ECO:0007669"/>
    <property type="project" value="TreeGrafter"/>
</dbReference>
<keyword evidence="4" id="KW-0812">Transmembrane</keyword>
<keyword evidence="14" id="KW-1185">Reference proteome</keyword>
<dbReference type="InterPro" id="IPR001611">
    <property type="entry name" value="Leu-rich_rpt"/>
</dbReference>
<evidence type="ECO:0000256" key="4">
    <source>
        <dbReference type="ARBA" id="ARBA00022692"/>
    </source>
</evidence>
<sequence>MVDFSTIMILVELFLLVFGVQMFSASHLSKINQESYPGYFHWRPHTVVSNFLMCPDACNHNIIFRRNFAGNNVVTCCVKNAQPFWNISKSNLLDVLHLKTTREYWFFEGIDTSAVNVYFKVVYQQGDLKEIPDILCKSKKIVEINFSANQIENIANIDCLHILDTLNLSFNRISSLKNTTFRVLKYLRVLNLSYNKIQYIEPNTFNYRPGSLMKINLNRNLMESIDVTNLLIDYWFDRIDLIGNRISKFTNELSNKFNFSIGGGTINLGHNLISEFPNLPKLGIPIDILLSGVFKYPINIFKNPIKCDCKFGSFIKTIQLAAKHFEGPRIFICKDPPLLREKRLIDINEDLLTCDISMQHRCPPECNCYEQPSRSRVVVNCSSTRKRKIPSVCPQQDDLDIDFSHNFISGFEYHTYLNRTFSINLSNNRITSVDPFIYGIVKLRNINLQHNKILQIHKNVLLMTNDHKISFGRISIKCSCEMKWIESWLENQLRRHGVYNSINCHIRGRNIQASSISEICSFVKPNSTVKYVIFSVVISIFVSLLLCLKMKYELCLLLRNFKRLYLNRFNNNDSVEPIRFDVYISFNAENSNIMKWIKTVVSNLEKNGYKICLPPRDFDVGGVHVDQISTEIANSISYLVILSDDYLKSQFQMIEWNKIWAHYKTNIYRNIVVINYDISDSVNIQDRKLKAFVRLGFTFDFCNFNNKLMNDIELKLRRTEKLQLLT</sequence>
<evidence type="ECO:0000256" key="10">
    <source>
        <dbReference type="ARBA" id="ARBA00023180"/>
    </source>
</evidence>
<organism evidence="13 14">
    <name type="scientific">Mytilus galloprovincialis</name>
    <name type="common">Mediterranean mussel</name>
    <dbReference type="NCBI Taxonomy" id="29158"/>
    <lineage>
        <taxon>Eukaryota</taxon>
        <taxon>Metazoa</taxon>
        <taxon>Spiralia</taxon>
        <taxon>Lophotrochozoa</taxon>
        <taxon>Mollusca</taxon>
        <taxon>Bivalvia</taxon>
        <taxon>Autobranchia</taxon>
        <taxon>Pteriomorphia</taxon>
        <taxon>Mytilida</taxon>
        <taxon>Mytiloidea</taxon>
        <taxon>Mytilidae</taxon>
        <taxon>Mytilinae</taxon>
        <taxon>Mytilus</taxon>
    </lineage>
</organism>
<evidence type="ECO:0000256" key="3">
    <source>
        <dbReference type="ARBA" id="ARBA00022614"/>
    </source>
</evidence>
<dbReference type="GO" id="GO:0038023">
    <property type="term" value="F:signaling receptor activity"/>
    <property type="evidence" value="ECO:0007669"/>
    <property type="project" value="TreeGrafter"/>
</dbReference>
<evidence type="ECO:0000313" key="13">
    <source>
        <dbReference type="EMBL" id="VDI76769.1"/>
    </source>
</evidence>
<dbReference type="PROSITE" id="PS51450">
    <property type="entry name" value="LRR"/>
    <property type="match status" value="3"/>
</dbReference>
<dbReference type="InterPro" id="IPR003591">
    <property type="entry name" value="Leu-rich_rpt_typical-subtyp"/>
</dbReference>
<dbReference type="Gene3D" id="3.80.10.10">
    <property type="entry name" value="Ribonuclease Inhibitor"/>
    <property type="match status" value="2"/>
</dbReference>
<reference evidence="13" key="1">
    <citation type="submission" date="2018-11" db="EMBL/GenBank/DDBJ databases">
        <authorList>
            <person name="Alioto T."/>
            <person name="Alioto T."/>
        </authorList>
    </citation>
    <scope>NUCLEOTIDE SEQUENCE</scope>
</reference>
<evidence type="ECO:0000256" key="11">
    <source>
        <dbReference type="SAM" id="SignalP"/>
    </source>
</evidence>
<accession>A0A8B6HBN3</accession>
<dbReference type="SMART" id="SM00369">
    <property type="entry name" value="LRR_TYP"/>
    <property type="match status" value="3"/>
</dbReference>
<dbReference type="InterPro" id="IPR035897">
    <property type="entry name" value="Toll_tir_struct_dom_sf"/>
</dbReference>
<dbReference type="InterPro" id="IPR000157">
    <property type="entry name" value="TIR_dom"/>
</dbReference>
<dbReference type="SMART" id="SM00082">
    <property type="entry name" value="LRRCT"/>
    <property type="match status" value="2"/>
</dbReference>
<evidence type="ECO:0000259" key="12">
    <source>
        <dbReference type="PROSITE" id="PS50104"/>
    </source>
</evidence>
<evidence type="ECO:0000256" key="9">
    <source>
        <dbReference type="ARBA" id="ARBA00023170"/>
    </source>
</evidence>
<dbReference type="InterPro" id="IPR000483">
    <property type="entry name" value="Cys-rich_flank_reg_C"/>
</dbReference>
<dbReference type="Pfam" id="PF13855">
    <property type="entry name" value="LRR_8"/>
    <property type="match status" value="1"/>
</dbReference>
<dbReference type="AlphaFoldDB" id="A0A8B6HBN3"/>
<dbReference type="PANTHER" id="PTHR24365:SF541">
    <property type="entry name" value="PROTEIN TOLL-RELATED"/>
    <property type="match status" value="1"/>
</dbReference>
<dbReference type="InterPro" id="IPR032675">
    <property type="entry name" value="LRR_dom_sf"/>
</dbReference>
<gene>
    <name evidence="13" type="ORF">MGAL_10B019181</name>
</gene>
<dbReference type="SMART" id="SM00255">
    <property type="entry name" value="TIR"/>
    <property type="match status" value="1"/>
</dbReference>
<comment type="similarity">
    <text evidence="2">Belongs to the Toll-like receptor family.</text>
</comment>
<dbReference type="SUPFAM" id="SSF52200">
    <property type="entry name" value="Toll/Interleukin receptor TIR domain"/>
    <property type="match status" value="1"/>
</dbReference>
<dbReference type="SUPFAM" id="SSF52058">
    <property type="entry name" value="L domain-like"/>
    <property type="match status" value="1"/>
</dbReference>
<dbReference type="Proteomes" id="UP000596742">
    <property type="component" value="Unassembled WGS sequence"/>
</dbReference>
<evidence type="ECO:0000256" key="1">
    <source>
        <dbReference type="ARBA" id="ARBA00004479"/>
    </source>
</evidence>
<comment type="caution">
    <text evidence="13">The sequence shown here is derived from an EMBL/GenBank/DDBJ whole genome shotgun (WGS) entry which is preliminary data.</text>
</comment>
<keyword evidence="9" id="KW-0675">Receptor</keyword>
<feature type="chain" id="PRO_5033063208" description="TIR domain-containing protein" evidence="11">
    <location>
        <begin position="20"/>
        <end position="726"/>
    </location>
</feature>
<name>A0A8B6HBN3_MYTGA</name>
<keyword evidence="7" id="KW-1133">Transmembrane helix</keyword>
<dbReference type="PROSITE" id="PS50104">
    <property type="entry name" value="TIR"/>
    <property type="match status" value="1"/>
</dbReference>
<dbReference type="OrthoDB" id="6107924at2759"/>
<feature type="domain" description="TIR" evidence="12">
    <location>
        <begin position="578"/>
        <end position="716"/>
    </location>
</feature>
<keyword evidence="8" id="KW-0472">Membrane</keyword>
<dbReference type="Gene3D" id="3.40.50.10140">
    <property type="entry name" value="Toll/interleukin-1 receptor homology (TIR) domain"/>
    <property type="match status" value="1"/>
</dbReference>
<comment type="subcellular location">
    <subcellularLocation>
        <location evidence="1">Membrane</location>
        <topology evidence="1">Single-pass type I membrane protein</topology>
    </subcellularLocation>
</comment>
<evidence type="ECO:0000256" key="8">
    <source>
        <dbReference type="ARBA" id="ARBA00023136"/>
    </source>
</evidence>
<dbReference type="PANTHER" id="PTHR24365">
    <property type="entry name" value="TOLL-LIKE RECEPTOR"/>
    <property type="match status" value="1"/>
</dbReference>
<keyword evidence="3" id="KW-0433">Leucine-rich repeat</keyword>
<protein>
    <recommendedName>
        <fullName evidence="12">TIR domain-containing protein</fullName>
    </recommendedName>
</protein>
<proteinExistence type="inferred from homology"/>
<evidence type="ECO:0000256" key="6">
    <source>
        <dbReference type="ARBA" id="ARBA00022737"/>
    </source>
</evidence>
<evidence type="ECO:0000256" key="7">
    <source>
        <dbReference type="ARBA" id="ARBA00022989"/>
    </source>
</evidence>
<evidence type="ECO:0000313" key="14">
    <source>
        <dbReference type="Proteomes" id="UP000596742"/>
    </source>
</evidence>
<dbReference type="Pfam" id="PF13676">
    <property type="entry name" value="TIR_2"/>
    <property type="match status" value="1"/>
</dbReference>
<dbReference type="EMBL" id="UYJE01009786">
    <property type="protein sequence ID" value="VDI76769.1"/>
    <property type="molecule type" value="Genomic_DNA"/>
</dbReference>
<dbReference type="GO" id="GO:0007165">
    <property type="term" value="P:signal transduction"/>
    <property type="evidence" value="ECO:0007669"/>
    <property type="project" value="InterPro"/>
</dbReference>